<dbReference type="Gene3D" id="3.40.50.10610">
    <property type="entry name" value="ABC-type transport auxiliary lipoprotein component"/>
    <property type="match status" value="1"/>
</dbReference>
<name>A0A975TTX2_9RHOB</name>
<dbReference type="RefSeq" id="WP_257893642.1">
    <property type="nucleotide sequence ID" value="NZ_JAIMBW010000001.1"/>
</dbReference>
<dbReference type="Pfam" id="PF03886">
    <property type="entry name" value="ABC_trans_aux"/>
    <property type="match status" value="1"/>
</dbReference>
<accession>A0A975TTX2</accession>
<feature type="domain" description="ABC-type transport auxiliary lipoprotein component" evidence="1">
    <location>
        <begin position="28"/>
        <end position="181"/>
    </location>
</feature>
<dbReference type="Proteomes" id="UP000693972">
    <property type="component" value="Unassembled WGS sequence"/>
</dbReference>
<evidence type="ECO:0000313" key="4">
    <source>
        <dbReference type="Proteomes" id="UP000693972"/>
    </source>
</evidence>
<evidence type="ECO:0000259" key="1">
    <source>
        <dbReference type="Pfam" id="PF03886"/>
    </source>
</evidence>
<evidence type="ECO:0000313" key="2">
    <source>
        <dbReference type="EMBL" id="MBY4894018.1"/>
    </source>
</evidence>
<dbReference type="InterPro" id="IPR005586">
    <property type="entry name" value="ABC_trans_aux"/>
</dbReference>
<gene>
    <name evidence="2" type="ORF">KUL25_14765</name>
    <name evidence="3" type="ORF">KUL25_14770</name>
</gene>
<protein>
    <submittedName>
        <fullName evidence="3">PqiC family protein</fullName>
    </submittedName>
</protein>
<evidence type="ECO:0000313" key="3">
    <source>
        <dbReference type="EMBL" id="QXL86704.1"/>
    </source>
</evidence>
<dbReference type="SUPFAM" id="SSF159594">
    <property type="entry name" value="XCC0632-like"/>
    <property type="match status" value="1"/>
</dbReference>
<proteinExistence type="predicted"/>
<organism evidence="3">
    <name type="scientific">Gymnodinialimonas phycosphaerae</name>
    <dbReference type="NCBI Taxonomy" id="2841589"/>
    <lineage>
        <taxon>Bacteria</taxon>
        <taxon>Pseudomonadati</taxon>
        <taxon>Pseudomonadota</taxon>
        <taxon>Alphaproteobacteria</taxon>
        <taxon>Rhodobacterales</taxon>
        <taxon>Paracoccaceae</taxon>
        <taxon>Gymnodinialimonas</taxon>
    </lineage>
</organism>
<reference evidence="3 4" key="1">
    <citation type="submission" date="2021-07" db="EMBL/GenBank/DDBJ databases">
        <title>Karlodiniumbacter phycospheric gen. nov., sp. nov., a phycosphere bacterium isolated from karlodinium veneficum.</title>
        <authorList>
            <person name="Peng Y."/>
            <person name="Jiang L."/>
            <person name="Lee J."/>
        </authorList>
    </citation>
    <scope>NUCLEOTIDE SEQUENCE</scope>
    <source>
        <strain evidence="3 4">N5</strain>
    </source>
</reference>
<keyword evidence="4" id="KW-1185">Reference proteome</keyword>
<dbReference type="EMBL" id="JAIMBW010000001">
    <property type="protein sequence ID" value="MBY4894018.1"/>
    <property type="molecule type" value="Genomic_DNA"/>
</dbReference>
<dbReference type="EMBL" id="CP078073">
    <property type="protein sequence ID" value="QXL86704.1"/>
    <property type="molecule type" value="Genomic_DNA"/>
</dbReference>
<sequence>MNLARITIALVVCLAGCGGDAARLSVSPAVSEMQTRVSVRSVAVADISLPEYASASEVVRETEGGLIEVVPDLIWADVPEDAMANAVVRHLSQITSVPVARTPWPLSSYPDAELTIRAERMLLGANGQLHLSGQFAIRRDDGAWAERIRSFDIAVPVRGEDLPALADAHGEAWRALSEQIAGQL</sequence>
<dbReference type="AlphaFoldDB" id="A0A975TTX2"/>